<comment type="caution">
    <text evidence="2">The sequence shown here is derived from an EMBL/GenBank/DDBJ whole genome shotgun (WGS) entry which is preliminary data.</text>
</comment>
<dbReference type="Proteomes" id="UP000564885">
    <property type="component" value="Unassembled WGS sequence"/>
</dbReference>
<dbReference type="RefSeq" id="WP_171217368.1">
    <property type="nucleotide sequence ID" value="NZ_JABEPP010000002.1"/>
</dbReference>
<evidence type="ECO:0000313" key="2">
    <source>
        <dbReference type="EMBL" id="NNM71835.1"/>
    </source>
</evidence>
<feature type="chain" id="PRO_5032911648" description="Lipoprotein" evidence="1">
    <location>
        <begin position="25"/>
        <end position="135"/>
    </location>
</feature>
<dbReference type="AlphaFoldDB" id="A0A849I687"/>
<dbReference type="EMBL" id="JABEPP010000002">
    <property type="protein sequence ID" value="NNM71835.1"/>
    <property type="molecule type" value="Genomic_DNA"/>
</dbReference>
<gene>
    <name evidence="2" type="ORF">HJG44_05405</name>
</gene>
<name>A0A849I687_9HYPH</name>
<accession>A0A849I687</accession>
<organism evidence="2 3">
    <name type="scientific">Enterovirga aerilata</name>
    <dbReference type="NCBI Taxonomy" id="2730920"/>
    <lineage>
        <taxon>Bacteria</taxon>
        <taxon>Pseudomonadati</taxon>
        <taxon>Pseudomonadota</taxon>
        <taxon>Alphaproteobacteria</taxon>
        <taxon>Hyphomicrobiales</taxon>
        <taxon>Methylobacteriaceae</taxon>
        <taxon>Enterovirga</taxon>
    </lineage>
</organism>
<dbReference type="PROSITE" id="PS51257">
    <property type="entry name" value="PROKAR_LIPOPROTEIN"/>
    <property type="match status" value="1"/>
</dbReference>
<sequence>MLRTLLLSAAALPLLAGCSIDAFTYTIDRYGEVKSVHVHLGCKDTYEVYDRPEARSFVVVTNGVNEALLNSCGGLAGLPTAERMRRVAEIYLEETSARPQCRITRESALTDFHTEYGYRCPEPPGSGSPLAHRRR</sequence>
<evidence type="ECO:0008006" key="4">
    <source>
        <dbReference type="Google" id="ProtNLM"/>
    </source>
</evidence>
<evidence type="ECO:0000313" key="3">
    <source>
        <dbReference type="Proteomes" id="UP000564885"/>
    </source>
</evidence>
<keyword evidence="3" id="KW-1185">Reference proteome</keyword>
<reference evidence="2 3" key="1">
    <citation type="submission" date="2020-04" db="EMBL/GenBank/DDBJ databases">
        <title>Enterovirga sp. isolate from soil.</title>
        <authorList>
            <person name="Chea S."/>
            <person name="Kim D.-U."/>
        </authorList>
    </citation>
    <scope>NUCLEOTIDE SEQUENCE [LARGE SCALE GENOMIC DNA]</scope>
    <source>
        <strain evidence="2 3">DB1703</strain>
    </source>
</reference>
<keyword evidence="1" id="KW-0732">Signal</keyword>
<feature type="signal peptide" evidence="1">
    <location>
        <begin position="1"/>
        <end position="24"/>
    </location>
</feature>
<proteinExistence type="predicted"/>
<protein>
    <recommendedName>
        <fullName evidence="4">Lipoprotein</fullName>
    </recommendedName>
</protein>
<evidence type="ECO:0000256" key="1">
    <source>
        <dbReference type="SAM" id="SignalP"/>
    </source>
</evidence>